<accession>A0AAT9LBR1</accession>
<dbReference type="Pfam" id="PF01850">
    <property type="entry name" value="PIN"/>
    <property type="match status" value="1"/>
</dbReference>
<name>A0AAT9LBR1_9FIRM</name>
<dbReference type="InterPro" id="IPR002716">
    <property type="entry name" value="PIN_dom"/>
</dbReference>
<gene>
    <name evidence="2" type="ORF">IMF26_11075</name>
</gene>
<evidence type="ECO:0000259" key="1">
    <source>
        <dbReference type="Pfam" id="PF01850"/>
    </source>
</evidence>
<proteinExistence type="predicted"/>
<dbReference type="KEGG" id="fcz:IMF26_11075"/>
<reference evidence="2" key="1">
    <citation type="submission" date="2020-10" db="EMBL/GenBank/DDBJ databases">
        <authorList>
            <person name="Kadnikov V."/>
            <person name="Beletsky A.V."/>
            <person name="Mardanov A.V."/>
            <person name="Karnachuk O.V."/>
            <person name="Ravin N.V."/>
        </authorList>
    </citation>
    <scope>NUCLEOTIDE SEQUENCE</scope>
    <source>
        <strain evidence="2">Bu02</strain>
    </source>
</reference>
<dbReference type="Gene3D" id="3.40.50.1010">
    <property type="entry name" value="5'-nuclease"/>
    <property type="match status" value="1"/>
</dbReference>
<dbReference type="AlphaFoldDB" id="A0AAT9LBR1"/>
<reference evidence="2" key="2">
    <citation type="journal article" date="2023" name="Biology">
        <title>Prokaryotic Life Associated with Coal-Fire Gas Vents Revealed by Metagenomics.</title>
        <authorList>
            <person name="Kadnikov V.V."/>
            <person name="Mardanov A.V."/>
            <person name="Beletsky A.V."/>
            <person name="Karnachuk O.V."/>
            <person name="Ravin N.V."/>
        </authorList>
    </citation>
    <scope>NUCLEOTIDE SEQUENCE</scope>
    <source>
        <strain evidence="2">Bu02</strain>
    </source>
</reference>
<dbReference type="EMBL" id="CP062796">
    <property type="protein sequence ID" value="QUL98521.1"/>
    <property type="molecule type" value="Genomic_DNA"/>
</dbReference>
<dbReference type="InterPro" id="IPR029060">
    <property type="entry name" value="PIN-like_dom_sf"/>
</dbReference>
<feature type="domain" description="PIN" evidence="1">
    <location>
        <begin position="4"/>
        <end position="123"/>
    </location>
</feature>
<dbReference type="SUPFAM" id="SSF88723">
    <property type="entry name" value="PIN domain-like"/>
    <property type="match status" value="1"/>
</dbReference>
<dbReference type="CDD" id="cd18682">
    <property type="entry name" value="PIN_VapC-like"/>
    <property type="match status" value="1"/>
</dbReference>
<protein>
    <submittedName>
        <fullName evidence="2">Type II toxin-antitoxin system VapC family toxin</fullName>
    </submittedName>
</protein>
<evidence type="ECO:0000313" key="2">
    <source>
        <dbReference type="EMBL" id="QUL98521.1"/>
    </source>
</evidence>
<sequence>MSEVVLDASALLAYLFDEPGADVVSEALLAGAVISTVNLSEVLGKLVDHGVSVDQALSDLRAHGLLDLLEIADFTAPLAEEAARLRESTRGLGLSFGDRACLALGKLQNLPVVTADSLWAKVPGVTIRLIR</sequence>
<organism evidence="2">
    <name type="scientific">Candidatus Fermentithermobacillus carboniphilus</name>
    <dbReference type="NCBI Taxonomy" id="3085328"/>
    <lineage>
        <taxon>Bacteria</taxon>
        <taxon>Bacillati</taxon>
        <taxon>Bacillota</taxon>
        <taxon>Candidatus Fermentithermobacillia</taxon>
        <taxon>Candidatus Fermentithermobacillales</taxon>
        <taxon>Candidatus Fermentithermobacillaceae</taxon>
        <taxon>Candidatus Fermentithermobacillus</taxon>
    </lineage>
</organism>